<dbReference type="InterPro" id="IPR008801">
    <property type="entry name" value="RALF"/>
</dbReference>
<reference evidence="7 8" key="1">
    <citation type="submission" date="2019-12" db="EMBL/GenBank/DDBJ databases">
        <authorList>
            <person name="Alioto T."/>
            <person name="Alioto T."/>
            <person name="Gomez Garrido J."/>
        </authorList>
    </citation>
    <scope>NUCLEOTIDE SEQUENCE [LARGE SCALE GENOMIC DNA]</scope>
</reference>
<protein>
    <submittedName>
        <fullName evidence="7">Uncharacterized protein</fullName>
    </submittedName>
</protein>
<accession>A0A8S0TNH7</accession>
<evidence type="ECO:0000313" key="8">
    <source>
        <dbReference type="Proteomes" id="UP000594638"/>
    </source>
</evidence>
<dbReference type="GO" id="GO:0009506">
    <property type="term" value="C:plasmodesma"/>
    <property type="evidence" value="ECO:0007669"/>
    <property type="project" value="TreeGrafter"/>
</dbReference>
<proteinExistence type="inferred from homology"/>
<keyword evidence="3" id="KW-0964">Secreted</keyword>
<dbReference type="Proteomes" id="UP000594638">
    <property type="component" value="Unassembled WGS sequence"/>
</dbReference>
<comment type="subcellular location">
    <subcellularLocation>
        <location evidence="1">Secreted</location>
    </subcellularLocation>
</comment>
<comment type="similarity">
    <text evidence="2">Belongs to the plant rapid alkalinization factor (RALF) family.</text>
</comment>
<dbReference type="PANTHER" id="PTHR33136:SF4">
    <property type="entry name" value="PROTEIN RALF-LIKE 32"/>
    <property type="match status" value="1"/>
</dbReference>
<dbReference type="Pfam" id="PF05498">
    <property type="entry name" value="RALF"/>
    <property type="match status" value="1"/>
</dbReference>
<dbReference type="GO" id="GO:0005179">
    <property type="term" value="F:hormone activity"/>
    <property type="evidence" value="ECO:0007669"/>
    <property type="project" value="UniProtKB-KW"/>
</dbReference>
<evidence type="ECO:0000256" key="2">
    <source>
        <dbReference type="ARBA" id="ARBA00009178"/>
    </source>
</evidence>
<dbReference type="GO" id="GO:0005576">
    <property type="term" value="C:extracellular region"/>
    <property type="evidence" value="ECO:0007669"/>
    <property type="project" value="UniProtKB-SubCell"/>
</dbReference>
<keyword evidence="8" id="KW-1185">Reference proteome</keyword>
<evidence type="ECO:0000313" key="7">
    <source>
        <dbReference type="EMBL" id="CAA3007365.1"/>
    </source>
</evidence>
<dbReference type="OrthoDB" id="1921542at2759"/>
<evidence type="ECO:0000256" key="3">
    <source>
        <dbReference type="ARBA" id="ARBA00022525"/>
    </source>
</evidence>
<evidence type="ECO:0000256" key="1">
    <source>
        <dbReference type="ARBA" id="ARBA00004613"/>
    </source>
</evidence>
<evidence type="ECO:0000256" key="6">
    <source>
        <dbReference type="ARBA" id="ARBA00023157"/>
    </source>
</evidence>
<dbReference type="GO" id="GO:0019722">
    <property type="term" value="P:calcium-mediated signaling"/>
    <property type="evidence" value="ECO:0007669"/>
    <property type="project" value="TreeGrafter"/>
</dbReference>
<sequence>MESEISRRILEDKKFISPGALKRDQPVCEGGAGGKPYTGSDGCVPAPSNTHHRGCEQYYRCRDNSEDSLILWNQVGRGCPMKRITFG</sequence>
<dbReference type="Gramene" id="OE9A012296T1">
    <property type="protein sequence ID" value="OE9A012296C1"/>
    <property type="gene ID" value="OE9A012296"/>
</dbReference>
<comment type="caution">
    <text evidence="7">The sequence shown here is derived from an EMBL/GenBank/DDBJ whole genome shotgun (WGS) entry which is preliminary data.</text>
</comment>
<keyword evidence="4" id="KW-0372">Hormone</keyword>
<dbReference type="AlphaFoldDB" id="A0A8S0TNH7"/>
<evidence type="ECO:0000256" key="4">
    <source>
        <dbReference type="ARBA" id="ARBA00022702"/>
    </source>
</evidence>
<dbReference type="EMBL" id="CACTIH010007273">
    <property type="protein sequence ID" value="CAA3007365.1"/>
    <property type="molecule type" value="Genomic_DNA"/>
</dbReference>
<dbReference type="PANTHER" id="PTHR33136">
    <property type="entry name" value="RAPID ALKALINIZATION FACTOR-LIKE"/>
    <property type="match status" value="1"/>
</dbReference>
<gene>
    <name evidence="7" type="ORF">OLEA9_A012296</name>
</gene>
<organism evidence="7 8">
    <name type="scientific">Olea europaea subsp. europaea</name>
    <dbReference type="NCBI Taxonomy" id="158383"/>
    <lineage>
        <taxon>Eukaryota</taxon>
        <taxon>Viridiplantae</taxon>
        <taxon>Streptophyta</taxon>
        <taxon>Embryophyta</taxon>
        <taxon>Tracheophyta</taxon>
        <taxon>Spermatophyta</taxon>
        <taxon>Magnoliopsida</taxon>
        <taxon>eudicotyledons</taxon>
        <taxon>Gunneridae</taxon>
        <taxon>Pentapetalae</taxon>
        <taxon>asterids</taxon>
        <taxon>lamiids</taxon>
        <taxon>Lamiales</taxon>
        <taxon>Oleaceae</taxon>
        <taxon>Oleeae</taxon>
        <taxon>Olea</taxon>
    </lineage>
</organism>
<name>A0A8S0TNH7_OLEEU</name>
<keyword evidence="5" id="KW-0732">Signal</keyword>
<evidence type="ECO:0000256" key="5">
    <source>
        <dbReference type="ARBA" id="ARBA00022729"/>
    </source>
</evidence>
<keyword evidence="6" id="KW-1015">Disulfide bond</keyword>